<dbReference type="AlphaFoldDB" id="G7WRL2"/>
<proteinExistence type="predicted"/>
<organism evidence="1 2">
    <name type="scientific">Methanothrix harundinacea (strain 6Ac)</name>
    <name type="common">Methanosaeta harundinacea</name>
    <dbReference type="NCBI Taxonomy" id="1110509"/>
    <lineage>
        <taxon>Archaea</taxon>
        <taxon>Methanobacteriati</taxon>
        <taxon>Methanobacteriota</taxon>
        <taxon>Stenosarchaea group</taxon>
        <taxon>Methanomicrobia</taxon>
        <taxon>Methanotrichales</taxon>
        <taxon>Methanotrichaceae</taxon>
        <taxon>Methanothrix</taxon>
    </lineage>
</organism>
<dbReference type="RefSeq" id="WP_014271917.1">
    <property type="nucleotide sequence ID" value="NC_016637.1"/>
</dbReference>
<dbReference type="KEGG" id="mhi:Mhar_2403"/>
<protein>
    <submittedName>
        <fullName evidence="1">Uncharacterized protein</fullName>
    </submittedName>
</protein>
<dbReference type="EMBL" id="CP003118">
    <property type="protein sequence ID" value="AET65753.1"/>
    <property type="molecule type" value="Genomic_DNA"/>
</dbReference>
<dbReference type="HOGENOM" id="CLU_2985676_0_0_2"/>
<geneLocation type="plasmid" evidence="1 2">
    <name>pH6Ac</name>
</geneLocation>
<dbReference type="Proteomes" id="UP000005877">
    <property type="component" value="Plasmid pH6Ac"/>
</dbReference>
<evidence type="ECO:0000313" key="1">
    <source>
        <dbReference type="EMBL" id="AET65753.1"/>
    </source>
</evidence>
<reference evidence="1 2" key="1">
    <citation type="journal article" date="2012" name="PLoS ONE">
        <title>The genome characteristics and predicted function of methyl-group oxidation pathway in the obligate aceticlastic methanogens, Methanosaeta spp.</title>
        <authorList>
            <person name="Zhu J."/>
            <person name="Zheng H."/>
            <person name="Ai G."/>
            <person name="Zhang G."/>
            <person name="Liu D."/>
            <person name="Liu X."/>
            <person name="Dong X."/>
        </authorList>
    </citation>
    <scope>NUCLEOTIDE SEQUENCE [LARGE SCALE GENOMIC DNA]</scope>
    <source>
        <strain evidence="2">6Ac</strain>
        <plasmid evidence="2">Plasmid pH6Ac</plasmid>
    </source>
</reference>
<keyword evidence="1" id="KW-0614">Plasmid</keyword>
<name>G7WRL2_METH6</name>
<gene>
    <name evidence="1" type="ordered locus">Mhar_2403</name>
</gene>
<dbReference type="PATRIC" id="fig|1110509.7.peg.2653"/>
<sequence length="57" mass="6572">MRYGYLLRRLDRLEPDPPWVDNDEDGFLSAVGALPGESAFEALERQAAEIWKDYDTI</sequence>
<evidence type="ECO:0000313" key="2">
    <source>
        <dbReference type="Proteomes" id="UP000005877"/>
    </source>
</evidence>
<keyword evidence="2" id="KW-1185">Reference proteome</keyword>
<dbReference type="GeneID" id="58788890"/>
<accession>G7WRL2</accession>